<evidence type="ECO:0000313" key="2">
    <source>
        <dbReference type="Proteomes" id="UP000193144"/>
    </source>
</evidence>
<evidence type="ECO:0008006" key="3">
    <source>
        <dbReference type="Google" id="ProtNLM"/>
    </source>
</evidence>
<gene>
    <name evidence="1" type="ORF">BCR34DRAFT_595897</name>
</gene>
<organism evidence="1 2">
    <name type="scientific">Clohesyomyces aquaticus</name>
    <dbReference type="NCBI Taxonomy" id="1231657"/>
    <lineage>
        <taxon>Eukaryota</taxon>
        <taxon>Fungi</taxon>
        <taxon>Dikarya</taxon>
        <taxon>Ascomycota</taxon>
        <taxon>Pezizomycotina</taxon>
        <taxon>Dothideomycetes</taxon>
        <taxon>Pleosporomycetidae</taxon>
        <taxon>Pleosporales</taxon>
        <taxon>Lindgomycetaceae</taxon>
        <taxon>Clohesyomyces</taxon>
    </lineage>
</organism>
<dbReference type="SUPFAM" id="SSF48452">
    <property type="entry name" value="TPR-like"/>
    <property type="match status" value="1"/>
</dbReference>
<dbReference type="Pfam" id="PF13374">
    <property type="entry name" value="TPR_10"/>
    <property type="match status" value="1"/>
</dbReference>
<dbReference type="Pfam" id="PF13424">
    <property type="entry name" value="TPR_12"/>
    <property type="match status" value="1"/>
</dbReference>
<dbReference type="Gene3D" id="1.25.40.10">
    <property type="entry name" value="Tetratricopeptide repeat domain"/>
    <property type="match status" value="1"/>
</dbReference>
<evidence type="ECO:0000313" key="1">
    <source>
        <dbReference type="EMBL" id="ORY19070.1"/>
    </source>
</evidence>
<dbReference type="PANTHER" id="PTHR46082:SF6">
    <property type="entry name" value="AAA+ ATPASE DOMAIN-CONTAINING PROTEIN-RELATED"/>
    <property type="match status" value="1"/>
</dbReference>
<sequence>MFDKGETLHWRVLEGRKRKLGPKHPDTLLSISGLAYVLHRQKRYEETSKLYQQACDGLQQKLGPQHPKTIACLERFSAMQQELGDLKGTIELRTKRKKE</sequence>
<protein>
    <recommendedName>
        <fullName evidence="3">Tetratricopeptide repeat-domain-containing protein</fullName>
    </recommendedName>
</protein>
<name>A0A1Y2A9T0_9PLEO</name>
<dbReference type="InterPro" id="IPR011990">
    <property type="entry name" value="TPR-like_helical_dom_sf"/>
</dbReference>
<proteinExistence type="predicted"/>
<dbReference type="PANTHER" id="PTHR46082">
    <property type="entry name" value="ATP/GTP-BINDING PROTEIN-RELATED"/>
    <property type="match status" value="1"/>
</dbReference>
<dbReference type="OrthoDB" id="5986190at2759"/>
<reference evidence="1 2" key="1">
    <citation type="submission" date="2016-07" db="EMBL/GenBank/DDBJ databases">
        <title>Pervasive Adenine N6-methylation of Active Genes in Fungi.</title>
        <authorList>
            <consortium name="DOE Joint Genome Institute"/>
            <person name="Mondo S.J."/>
            <person name="Dannebaum R.O."/>
            <person name="Kuo R.C."/>
            <person name="Labutti K."/>
            <person name="Haridas S."/>
            <person name="Kuo A."/>
            <person name="Salamov A."/>
            <person name="Ahrendt S.R."/>
            <person name="Lipzen A."/>
            <person name="Sullivan W."/>
            <person name="Andreopoulos W.B."/>
            <person name="Clum A."/>
            <person name="Lindquist E."/>
            <person name="Daum C."/>
            <person name="Ramamoorthy G.K."/>
            <person name="Gryganskyi A."/>
            <person name="Culley D."/>
            <person name="Magnuson J.K."/>
            <person name="James T.Y."/>
            <person name="O'Malley M.A."/>
            <person name="Stajich J.E."/>
            <person name="Spatafora J.W."/>
            <person name="Visel A."/>
            <person name="Grigoriev I.V."/>
        </authorList>
    </citation>
    <scope>NUCLEOTIDE SEQUENCE [LARGE SCALE GENOMIC DNA]</scope>
    <source>
        <strain evidence="1 2">CBS 115471</strain>
    </source>
</reference>
<dbReference type="EMBL" id="MCFA01000004">
    <property type="protein sequence ID" value="ORY19070.1"/>
    <property type="molecule type" value="Genomic_DNA"/>
</dbReference>
<dbReference type="STRING" id="1231657.A0A1Y2A9T0"/>
<comment type="caution">
    <text evidence="1">The sequence shown here is derived from an EMBL/GenBank/DDBJ whole genome shotgun (WGS) entry which is preliminary data.</text>
</comment>
<accession>A0A1Y2A9T0</accession>
<dbReference type="InterPro" id="IPR053137">
    <property type="entry name" value="NLR-like"/>
</dbReference>
<dbReference type="AlphaFoldDB" id="A0A1Y2A9T0"/>
<keyword evidence="2" id="KW-1185">Reference proteome</keyword>
<dbReference type="Proteomes" id="UP000193144">
    <property type="component" value="Unassembled WGS sequence"/>
</dbReference>